<dbReference type="GO" id="GO:0033627">
    <property type="term" value="P:cell adhesion mediated by integrin"/>
    <property type="evidence" value="ECO:0007669"/>
    <property type="project" value="TreeGrafter"/>
</dbReference>
<proteinExistence type="predicted"/>
<evidence type="ECO:0000313" key="3">
    <source>
        <dbReference type="Ensembl" id="ENSCCRP00015015633.1"/>
    </source>
</evidence>
<dbReference type="GO" id="GO:0050900">
    <property type="term" value="P:leukocyte migration"/>
    <property type="evidence" value="ECO:0007669"/>
    <property type="project" value="TreeGrafter"/>
</dbReference>
<dbReference type="Ensembl" id="ENSCCRT00015016183.1">
    <property type="protein sequence ID" value="ENSCCRP00015015633.1"/>
    <property type="gene ID" value="ENSCCRG00015006980.1"/>
</dbReference>
<feature type="signal peptide" evidence="2">
    <location>
        <begin position="1"/>
        <end position="22"/>
    </location>
</feature>
<reference evidence="3" key="1">
    <citation type="submission" date="2025-08" db="UniProtKB">
        <authorList>
            <consortium name="Ensembl"/>
        </authorList>
    </citation>
    <scope>IDENTIFICATION</scope>
</reference>
<dbReference type="AlphaFoldDB" id="A0A8C1YM12"/>
<dbReference type="PANTHER" id="PTHR23220">
    <property type="entry name" value="INTEGRIN ALPHA"/>
    <property type="match status" value="1"/>
</dbReference>
<dbReference type="GO" id="GO:0009897">
    <property type="term" value="C:external side of plasma membrane"/>
    <property type="evidence" value="ECO:0007669"/>
    <property type="project" value="TreeGrafter"/>
</dbReference>
<sequence length="148" mass="16330">TGPGFSLNLCIFSLLLWTSTSAFNLDAQNVLRKNGQPGSLFGFSLALHRQLHVRQCRFLGKLLIGAPKARALSNQGANITGGLYLLTAVLLFHCFRCLIVTWFLFMVTLTVDARVENKENQWMGVTVQSQGPGGKIVVRQEHTVVTNN</sequence>
<organism evidence="3 4">
    <name type="scientific">Cyprinus carpio</name>
    <name type="common">Common carp</name>
    <dbReference type="NCBI Taxonomy" id="7962"/>
    <lineage>
        <taxon>Eukaryota</taxon>
        <taxon>Metazoa</taxon>
        <taxon>Chordata</taxon>
        <taxon>Craniata</taxon>
        <taxon>Vertebrata</taxon>
        <taxon>Euteleostomi</taxon>
        <taxon>Actinopterygii</taxon>
        <taxon>Neopterygii</taxon>
        <taxon>Teleostei</taxon>
        <taxon>Ostariophysi</taxon>
        <taxon>Cypriniformes</taxon>
        <taxon>Cyprinidae</taxon>
        <taxon>Cyprininae</taxon>
        <taxon>Cyprinus</taxon>
    </lineage>
</organism>
<evidence type="ECO:0000313" key="4">
    <source>
        <dbReference type="Proteomes" id="UP000694700"/>
    </source>
</evidence>
<dbReference type="GO" id="GO:0007160">
    <property type="term" value="P:cell-matrix adhesion"/>
    <property type="evidence" value="ECO:0007669"/>
    <property type="project" value="TreeGrafter"/>
</dbReference>
<dbReference type="Proteomes" id="UP000694700">
    <property type="component" value="Unplaced"/>
</dbReference>
<dbReference type="Gene3D" id="2.130.10.130">
    <property type="entry name" value="Integrin alpha, N-terminal"/>
    <property type="match status" value="1"/>
</dbReference>
<dbReference type="GO" id="GO:0007229">
    <property type="term" value="P:integrin-mediated signaling pathway"/>
    <property type="evidence" value="ECO:0007669"/>
    <property type="project" value="TreeGrafter"/>
</dbReference>
<keyword evidence="1" id="KW-0472">Membrane</keyword>
<accession>A0A8C1YM12</accession>
<evidence type="ECO:0000256" key="2">
    <source>
        <dbReference type="SAM" id="SignalP"/>
    </source>
</evidence>
<feature type="transmembrane region" description="Helical" evidence="1">
    <location>
        <begin position="83"/>
        <end position="105"/>
    </location>
</feature>
<feature type="chain" id="PRO_5034451774" evidence="2">
    <location>
        <begin position="23"/>
        <end position="148"/>
    </location>
</feature>
<keyword evidence="1" id="KW-1133">Transmembrane helix</keyword>
<dbReference type="PANTHER" id="PTHR23220:SF9">
    <property type="entry name" value="INTEGRIN ALPHA-6"/>
    <property type="match status" value="1"/>
</dbReference>
<keyword evidence="2" id="KW-0732">Signal</keyword>
<dbReference type="InterPro" id="IPR028994">
    <property type="entry name" value="Integrin_alpha_N"/>
</dbReference>
<name>A0A8C1YM12_CYPCA</name>
<protein>
    <submittedName>
        <fullName evidence="3">Integrin subunit alpha 6</fullName>
    </submittedName>
</protein>
<dbReference type="GO" id="GO:0005178">
    <property type="term" value="F:integrin binding"/>
    <property type="evidence" value="ECO:0007669"/>
    <property type="project" value="TreeGrafter"/>
</dbReference>
<dbReference type="GO" id="GO:0098609">
    <property type="term" value="P:cell-cell adhesion"/>
    <property type="evidence" value="ECO:0007669"/>
    <property type="project" value="TreeGrafter"/>
</dbReference>
<dbReference type="GO" id="GO:0008305">
    <property type="term" value="C:integrin complex"/>
    <property type="evidence" value="ECO:0007669"/>
    <property type="project" value="TreeGrafter"/>
</dbReference>
<keyword evidence="1" id="KW-0812">Transmembrane</keyword>
<evidence type="ECO:0000256" key="1">
    <source>
        <dbReference type="SAM" id="Phobius"/>
    </source>
</evidence>